<organism evidence="1 2">
    <name type="scientific">Armillaria ostoyae</name>
    <name type="common">Armillaria root rot fungus</name>
    <dbReference type="NCBI Taxonomy" id="47428"/>
    <lineage>
        <taxon>Eukaryota</taxon>
        <taxon>Fungi</taxon>
        <taxon>Dikarya</taxon>
        <taxon>Basidiomycota</taxon>
        <taxon>Agaricomycotina</taxon>
        <taxon>Agaricomycetes</taxon>
        <taxon>Agaricomycetidae</taxon>
        <taxon>Agaricales</taxon>
        <taxon>Marasmiineae</taxon>
        <taxon>Physalacriaceae</taxon>
        <taxon>Armillaria</taxon>
    </lineage>
</organism>
<proteinExistence type="predicted"/>
<reference evidence="2" key="1">
    <citation type="journal article" date="2017" name="Nat. Ecol. Evol.">
        <title>Genome expansion and lineage-specific genetic innovations in the forest pathogenic fungi Armillaria.</title>
        <authorList>
            <person name="Sipos G."/>
            <person name="Prasanna A.N."/>
            <person name="Walter M.C."/>
            <person name="O'Connor E."/>
            <person name="Balint B."/>
            <person name="Krizsan K."/>
            <person name="Kiss B."/>
            <person name="Hess J."/>
            <person name="Varga T."/>
            <person name="Slot J."/>
            <person name="Riley R."/>
            <person name="Boka B."/>
            <person name="Rigling D."/>
            <person name="Barry K."/>
            <person name="Lee J."/>
            <person name="Mihaltcheva S."/>
            <person name="LaButti K."/>
            <person name="Lipzen A."/>
            <person name="Waldron R."/>
            <person name="Moloney N.M."/>
            <person name="Sperisen C."/>
            <person name="Kredics L."/>
            <person name="Vagvoelgyi C."/>
            <person name="Patrignani A."/>
            <person name="Fitzpatrick D."/>
            <person name="Nagy I."/>
            <person name="Doyle S."/>
            <person name="Anderson J.B."/>
            <person name="Grigoriev I.V."/>
            <person name="Gueldener U."/>
            <person name="Muensterkoetter M."/>
            <person name="Nagy L.G."/>
        </authorList>
    </citation>
    <scope>NUCLEOTIDE SEQUENCE [LARGE SCALE GENOMIC DNA]</scope>
    <source>
        <strain evidence="2">C18/9</strain>
    </source>
</reference>
<name>A0A284QK66_ARMOS</name>
<accession>A0A284QK66</accession>
<evidence type="ECO:0000313" key="2">
    <source>
        <dbReference type="Proteomes" id="UP000219338"/>
    </source>
</evidence>
<evidence type="ECO:0000313" key="1">
    <source>
        <dbReference type="EMBL" id="SJK96840.1"/>
    </source>
</evidence>
<dbReference type="AlphaFoldDB" id="A0A284QK66"/>
<dbReference type="EMBL" id="FUEG01000001">
    <property type="protein sequence ID" value="SJK96840.1"/>
    <property type="molecule type" value="Genomic_DNA"/>
</dbReference>
<dbReference type="OMA" id="QHANDPI"/>
<protein>
    <recommendedName>
        <fullName evidence="3">F-box domain-containing protein</fullName>
    </recommendedName>
</protein>
<sequence>MSVLPQELVEVIVDFLKDDKQSLRSCLLSARCFVERARIHLFRDVTISSPQRLTVLFALFGLSPSLPAMIRTMNFIGQSFIAPADWIFIDNASQPVFQSLLNVEKVVIEHVRISRLTEILSPSYIFPSQTLIRHLTLDNVIMENGDDLFTLLYNFPSLKYLNFGFVFFRNPYSTMATFPSPPQELRLETLELQLLNHGNHSVMLFLLEHLADILSALKHLRVAYMAARELQLVRLILSQTRESLSIAYIGPMMLGNAESQQHANDPILLLSLSHIEYLTIVIDKTDPHTSALKYWTENFATDDEDFKLKDLTINLKVHVERSDSAFSASFPLAVQWSALEAALCRSQMKKLCRVNLKLVADSGFGYDPQLETLFTRLKDIIEDTCQLLMSRDLLRVGKSLGFTLDIRLTII</sequence>
<evidence type="ECO:0008006" key="3">
    <source>
        <dbReference type="Google" id="ProtNLM"/>
    </source>
</evidence>
<keyword evidence="2" id="KW-1185">Reference proteome</keyword>
<gene>
    <name evidence="1" type="ORF">ARMOST_00086</name>
</gene>
<dbReference type="OrthoDB" id="2745898at2759"/>
<dbReference type="Proteomes" id="UP000219338">
    <property type="component" value="Unassembled WGS sequence"/>
</dbReference>